<dbReference type="Proteomes" id="UP000494165">
    <property type="component" value="Unassembled WGS sequence"/>
</dbReference>
<reference evidence="5 6" key="1">
    <citation type="submission" date="2020-04" db="EMBL/GenBank/DDBJ databases">
        <authorList>
            <person name="Alioto T."/>
            <person name="Alioto T."/>
            <person name="Gomez Garrido J."/>
        </authorList>
    </citation>
    <scope>NUCLEOTIDE SEQUENCE [LARGE SCALE GENOMIC DNA]</scope>
</reference>
<evidence type="ECO:0000256" key="4">
    <source>
        <dbReference type="SAM" id="SignalP"/>
    </source>
</evidence>
<dbReference type="AlphaFoldDB" id="A0A8S1DUV8"/>
<keyword evidence="4" id="KW-0732">Signal</keyword>
<dbReference type="InterPro" id="IPR017996">
    <property type="entry name" value="MRJP/yellow-related"/>
</dbReference>
<dbReference type="PANTHER" id="PTHR10009:SF18">
    <property type="entry name" value="PROTEIN YELLOW-LIKE PROTEIN"/>
    <property type="match status" value="1"/>
</dbReference>
<keyword evidence="6" id="KW-1185">Reference proteome</keyword>
<evidence type="ECO:0008006" key="7">
    <source>
        <dbReference type="Google" id="ProtNLM"/>
    </source>
</evidence>
<dbReference type="OrthoDB" id="9977471at2759"/>
<feature type="chain" id="PRO_5035834732" description="Bee-milk protein" evidence="4">
    <location>
        <begin position="20"/>
        <end position="364"/>
    </location>
</feature>
<protein>
    <recommendedName>
        <fullName evidence="7">Bee-milk protein</fullName>
    </recommendedName>
</protein>
<comment type="caution">
    <text evidence="5">The sequence shown here is derived from an EMBL/GenBank/DDBJ whole genome shotgun (WGS) entry which is preliminary data.</text>
</comment>
<dbReference type="Pfam" id="PF03022">
    <property type="entry name" value="MRJP"/>
    <property type="match status" value="1"/>
</dbReference>
<gene>
    <name evidence="5" type="ORF">CLODIP_2_CD13913</name>
</gene>
<sequence>MTPFAVVIFLLGLSSLATAANFTQVFEWPNELDFEWPSEESRTQALEDGTFKPVKIQPRYMAVYEARLFLNLFKEDGVPASLVSLPTSSESSSPPKLTPFPSWDFHLNGSGNCDKIHRAEGMEVDSDGRLWVLDQGNPDSNCSSKLWIFNLINNETELIHRFSFDEYFHDLVLDETANGTFAYIARWMESHVVVFSLERNESWIVDTPKVEVNSIALSTKDQEPRHLYLARSGFKELYSIPVAALHNGNRTTEPRLIENWAADNSYRMLMDSHGTLYSGFMYENYTSTWNTSRPFLEQSFYQVAGLESAWPFTFSLDQNATFWMTVFDDVNMPRFRLLKAAVAAKSYIYNSPECPGSCHKNDYA</sequence>
<evidence type="ECO:0000256" key="1">
    <source>
        <dbReference type="ARBA" id="ARBA00004613"/>
    </source>
</evidence>
<dbReference type="Gene3D" id="2.120.10.30">
    <property type="entry name" value="TolB, C-terminal domain"/>
    <property type="match status" value="1"/>
</dbReference>
<feature type="signal peptide" evidence="4">
    <location>
        <begin position="1"/>
        <end position="19"/>
    </location>
</feature>
<evidence type="ECO:0000313" key="5">
    <source>
        <dbReference type="EMBL" id="CAB3383674.1"/>
    </source>
</evidence>
<comment type="similarity">
    <text evidence="2">Belongs to the major royal jelly protein family.</text>
</comment>
<dbReference type="SUPFAM" id="SSF63829">
    <property type="entry name" value="Calcium-dependent phosphotriesterase"/>
    <property type="match status" value="1"/>
</dbReference>
<dbReference type="PANTHER" id="PTHR10009">
    <property type="entry name" value="PROTEIN YELLOW-RELATED"/>
    <property type="match status" value="1"/>
</dbReference>
<accession>A0A8S1DUV8</accession>
<dbReference type="EMBL" id="CADEPI010000318">
    <property type="protein sequence ID" value="CAB3383674.1"/>
    <property type="molecule type" value="Genomic_DNA"/>
</dbReference>
<evidence type="ECO:0000256" key="3">
    <source>
        <dbReference type="ARBA" id="ARBA00022525"/>
    </source>
</evidence>
<dbReference type="GO" id="GO:0005576">
    <property type="term" value="C:extracellular region"/>
    <property type="evidence" value="ECO:0007669"/>
    <property type="project" value="UniProtKB-SubCell"/>
</dbReference>
<comment type="subcellular location">
    <subcellularLocation>
        <location evidence="1">Secreted</location>
    </subcellularLocation>
</comment>
<dbReference type="InterPro" id="IPR011042">
    <property type="entry name" value="6-blade_b-propeller_TolB-like"/>
</dbReference>
<proteinExistence type="inferred from homology"/>
<evidence type="ECO:0000313" key="6">
    <source>
        <dbReference type="Proteomes" id="UP000494165"/>
    </source>
</evidence>
<evidence type="ECO:0000256" key="2">
    <source>
        <dbReference type="ARBA" id="ARBA00009127"/>
    </source>
</evidence>
<name>A0A8S1DUV8_9INSE</name>
<organism evidence="5 6">
    <name type="scientific">Cloeon dipterum</name>
    <dbReference type="NCBI Taxonomy" id="197152"/>
    <lineage>
        <taxon>Eukaryota</taxon>
        <taxon>Metazoa</taxon>
        <taxon>Ecdysozoa</taxon>
        <taxon>Arthropoda</taxon>
        <taxon>Hexapoda</taxon>
        <taxon>Insecta</taxon>
        <taxon>Pterygota</taxon>
        <taxon>Palaeoptera</taxon>
        <taxon>Ephemeroptera</taxon>
        <taxon>Pisciforma</taxon>
        <taxon>Baetidae</taxon>
        <taxon>Cloeon</taxon>
    </lineage>
</organism>
<keyword evidence="3" id="KW-0964">Secreted</keyword>